<accession>A0A6J5KJN4</accession>
<evidence type="ECO:0000313" key="2">
    <source>
        <dbReference type="EMBL" id="CAB4121087.1"/>
    </source>
</evidence>
<proteinExistence type="predicted"/>
<feature type="region of interest" description="Disordered" evidence="1">
    <location>
        <begin position="1"/>
        <end position="64"/>
    </location>
</feature>
<protein>
    <recommendedName>
        <fullName evidence="3">Capsid assembly protein</fullName>
    </recommendedName>
</protein>
<name>A0A6J5KJN4_9CAUD</name>
<feature type="compositionally biased region" description="Low complexity" evidence="1">
    <location>
        <begin position="25"/>
        <end position="60"/>
    </location>
</feature>
<reference evidence="2" key="1">
    <citation type="submission" date="2020-04" db="EMBL/GenBank/DDBJ databases">
        <authorList>
            <person name="Chiriac C."/>
            <person name="Salcher M."/>
            <person name="Ghai R."/>
            <person name="Kavagutti S V."/>
        </authorList>
    </citation>
    <scope>NUCLEOTIDE SEQUENCE</scope>
</reference>
<dbReference type="EMBL" id="LR796143">
    <property type="protein sequence ID" value="CAB4121087.1"/>
    <property type="molecule type" value="Genomic_DNA"/>
</dbReference>
<gene>
    <name evidence="2" type="ORF">UFOVP6_16</name>
</gene>
<evidence type="ECO:0000256" key="1">
    <source>
        <dbReference type="SAM" id="MobiDB-lite"/>
    </source>
</evidence>
<sequence length="321" mass="33583">MGNLVRNAEGVGGGASAPAAPAPSPGTLAGASALAGSPAPVTPVVTTPNNPPAATAPAAADGEAPWYSGLPSTFQTALQAKGWNGLSKDEALTTVLDSYVNLEKLIGADKAGRTVTIPKEDATPEERADFFKKIGTPEKPEDYGFSAIKDIPDSVRSSLEDAQKWMHKAGVPKMVGENLMREVAAAEVAKAAEWSAHSQAEMNALAVELGADFDNKKEMAQRAFRAAGLDADAALKIEQAIGTKAMMKLFMGYGDNIREAEPPAPGNAGGQFQQTTEGAKSEIANLFQDKDFMANYLSPNPRVRETAIAKMERLQKIAAGG</sequence>
<organism evidence="2">
    <name type="scientific">uncultured Caudovirales phage</name>
    <dbReference type="NCBI Taxonomy" id="2100421"/>
    <lineage>
        <taxon>Viruses</taxon>
        <taxon>Duplodnaviria</taxon>
        <taxon>Heunggongvirae</taxon>
        <taxon>Uroviricota</taxon>
        <taxon>Caudoviricetes</taxon>
        <taxon>Peduoviridae</taxon>
        <taxon>Maltschvirus</taxon>
        <taxon>Maltschvirus maltsch</taxon>
    </lineage>
</organism>
<evidence type="ECO:0008006" key="3">
    <source>
        <dbReference type="Google" id="ProtNLM"/>
    </source>
</evidence>